<sequence length="503" mass="57566">MGAGGRMSQNTPSTKKDHVLERVPVAKPPFTLSQLKKAIPPHCFKRSILRSMSYVVSDLTISAILYYLATTYIPLIPSPLLRYLLAWPIYWVLQGAVLMGVWVLGHECGHHAFSDYSWLDDTMGLILHSSILYPYFSWKYSHRRHHANTGNLERDELFVPKLKSQVPWYSKYANNPLGRFISLAIFFALALPLYLIFNQSGRKYDRFASHFDPYSPIFSGRERLQVLVSDVGVFAVLYVLFKAMAARGVGWVVCVYGVPQLMMGGFLVVVSYLHHTHQSLPHYDSEEWDWLRGALATVDRDYGVFNKVFHHLTDSHVAHHLFPTIPHYHGIEATNALRPILGNYYNFDATPVYKALWREVKECIYVEPEEGSQDKGVLCSDPVSLWPSKDQKGTVSERRERRRTERTLFLKIRTATITGLPVFIAELLVHRRRGRRRPLQQLPQVFFLCLDSGYRNQKKTKTKGSVPLISFSLISSFDRFFFNSPSSVVTTGEEEERAANCAG</sequence>
<keyword evidence="2" id="KW-1185">Reference proteome</keyword>
<accession>A0ACC2K330</accession>
<evidence type="ECO:0000313" key="1">
    <source>
        <dbReference type="EMBL" id="KAJ8615519.1"/>
    </source>
</evidence>
<evidence type="ECO:0000313" key="2">
    <source>
        <dbReference type="Proteomes" id="UP001234297"/>
    </source>
</evidence>
<dbReference type="Proteomes" id="UP001234297">
    <property type="component" value="Chromosome 12"/>
</dbReference>
<comment type="caution">
    <text evidence="1">The sequence shown here is derived from an EMBL/GenBank/DDBJ whole genome shotgun (WGS) entry which is preliminary data.</text>
</comment>
<gene>
    <name evidence="1" type="ORF">MRB53_034891</name>
</gene>
<protein>
    <submittedName>
        <fullName evidence="1">Uncharacterized protein</fullName>
    </submittedName>
</protein>
<name>A0ACC2K330_PERAE</name>
<organism evidence="1 2">
    <name type="scientific">Persea americana</name>
    <name type="common">Avocado</name>
    <dbReference type="NCBI Taxonomy" id="3435"/>
    <lineage>
        <taxon>Eukaryota</taxon>
        <taxon>Viridiplantae</taxon>
        <taxon>Streptophyta</taxon>
        <taxon>Embryophyta</taxon>
        <taxon>Tracheophyta</taxon>
        <taxon>Spermatophyta</taxon>
        <taxon>Magnoliopsida</taxon>
        <taxon>Magnoliidae</taxon>
        <taxon>Laurales</taxon>
        <taxon>Lauraceae</taxon>
        <taxon>Persea</taxon>
    </lineage>
</organism>
<proteinExistence type="predicted"/>
<reference evidence="1 2" key="1">
    <citation type="journal article" date="2022" name="Hortic Res">
        <title>A haplotype resolved chromosomal level avocado genome allows analysis of novel avocado genes.</title>
        <authorList>
            <person name="Nath O."/>
            <person name="Fletcher S.J."/>
            <person name="Hayward A."/>
            <person name="Shaw L.M."/>
            <person name="Masouleh A.K."/>
            <person name="Furtado A."/>
            <person name="Henry R.J."/>
            <person name="Mitter N."/>
        </authorList>
    </citation>
    <scope>NUCLEOTIDE SEQUENCE [LARGE SCALE GENOMIC DNA]</scope>
    <source>
        <strain evidence="2">cv. Hass</strain>
    </source>
</reference>
<dbReference type="EMBL" id="CM056820">
    <property type="protein sequence ID" value="KAJ8615519.1"/>
    <property type="molecule type" value="Genomic_DNA"/>
</dbReference>